<accession>A0AA89BT81</accession>
<dbReference type="InterPro" id="IPR000953">
    <property type="entry name" value="Chromo/chromo_shadow_dom"/>
</dbReference>
<organism evidence="3 4">
    <name type="scientific">Pinctada imbricata</name>
    <name type="common">Atlantic pearl-oyster</name>
    <name type="synonym">Pinctada martensii</name>
    <dbReference type="NCBI Taxonomy" id="66713"/>
    <lineage>
        <taxon>Eukaryota</taxon>
        <taxon>Metazoa</taxon>
        <taxon>Spiralia</taxon>
        <taxon>Lophotrochozoa</taxon>
        <taxon>Mollusca</taxon>
        <taxon>Bivalvia</taxon>
        <taxon>Autobranchia</taxon>
        <taxon>Pteriomorphia</taxon>
        <taxon>Pterioida</taxon>
        <taxon>Pterioidea</taxon>
        <taxon>Pteriidae</taxon>
        <taxon>Pinctada</taxon>
    </lineage>
</organism>
<evidence type="ECO:0000313" key="4">
    <source>
        <dbReference type="Proteomes" id="UP001186944"/>
    </source>
</evidence>
<dbReference type="SMART" id="SM00298">
    <property type="entry name" value="CHROMO"/>
    <property type="match status" value="1"/>
</dbReference>
<comment type="caution">
    <text evidence="3">The sequence shown here is derived from an EMBL/GenBank/DDBJ whole genome shotgun (WGS) entry which is preliminary data.</text>
</comment>
<feature type="compositionally biased region" description="Basic residues" evidence="1">
    <location>
        <begin position="242"/>
        <end position="258"/>
    </location>
</feature>
<gene>
    <name evidence="3" type="ORF">FSP39_018761</name>
</gene>
<feature type="compositionally biased region" description="Low complexity" evidence="1">
    <location>
        <begin position="152"/>
        <end position="188"/>
    </location>
</feature>
<dbReference type="Proteomes" id="UP001186944">
    <property type="component" value="Unassembled WGS sequence"/>
</dbReference>
<keyword evidence="4" id="KW-1185">Reference proteome</keyword>
<dbReference type="AlphaFoldDB" id="A0AA89BT81"/>
<dbReference type="InterPro" id="IPR023780">
    <property type="entry name" value="Chromo_domain"/>
</dbReference>
<reference evidence="3" key="1">
    <citation type="submission" date="2019-08" db="EMBL/GenBank/DDBJ databases">
        <title>The improved chromosome-level genome for the pearl oyster Pinctada fucata martensii using PacBio sequencing and Hi-C.</title>
        <authorList>
            <person name="Zheng Z."/>
        </authorList>
    </citation>
    <scope>NUCLEOTIDE SEQUENCE</scope>
    <source>
        <strain evidence="3">ZZ-2019</strain>
        <tissue evidence="3">Adductor muscle</tissue>
    </source>
</reference>
<dbReference type="InterPro" id="IPR016197">
    <property type="entry name" value="Chromo-like_dom_sf"/>
</dbReference>
<proteinExistence type="predicted"/>
<name>A0AA89BT81_PINIB</name>
<evidence type="ECO:0000313" key="3">
    <source>
        <dbReference type="EMBL" id="KAK3086461.1"/>
    </source>
</evidence>
<feature type="domain" description="Chromo" evidence="2">
    <location>
        <begin position="190"/>
        <end position="225"/>
    </location>
</feature>
<dbReference type="SUPFAM" id="SSF54160">
    <property type="entry name" value="Chromo domain-like"/>
    <property type="match status" value="1"/>
</dbReference>
<evidence type="ECO:0000256" key="1">
    <source>
        <dbReference type="SAM" id="MobiDB-lite"/>
    </source>
</evidence>
<protein>
    <recommendedName>
        <fullName evidence="2">Chromo domain-containing protein</fullName>
    </recommendedName>
</protein>
<dbReference type="CDD" id="cd00024">
    <property type="entry name" value="CD_CSD"/>
    <property type="match status" value="1"/>
</dbReference>
<dbReference type="PROSITE" id="PS50013">
    <property type="entry name" value="CHROMO_2"/>
    <property type="match status" value="1"/>
</dbReference>
<evidence type="ECO:0000259" key="2">
    <source>
        <dbReference type="PROSITE" id="PS50013"/>
    </source>
</evidence>
<dbReference type="Pfam" id="PF00385">
    <property type="entry name" value="Chromo"/>
    <property type="match status" value="1"/>
</dbReference>
<dbReference type="EMBL" id="VSWD01000012">
    <property type="protein sequence ID" value="KAK3086461.1"/>
    <property type="molecule type" value="Genomic_DNA"/>
</dbReference>
<dbReference type="Gene3D" id="2.40.50.40">
    <property type="match status" value="1"/>
</dbReference>
<feature type="compositionally biased region" description="Polar residues" evidence="1">
    <location>
        <begin position="120"/>
        <end position="151"/>
    </location>
</feature>
<feature type="region of interest" description="Disordered" evidence="1">
    <location>
        <begin position="97"/>
        <end position="189"/>
    </location>
</feature>
<sequence length="258" mass="29321">MSHLKIVKDIAAQNIKKAQVKQKEQYDKKTTTPNFRIGQSVLMHTTRVPQGLSPKLHNPWDGPFYIAAIGPNNTYKIRRCSTHKELKSYIHANRLKAYNNPTHRPLLDPPTDHSRDNTHLPPNTNVSDTNVQNQDNGDSQCSNDPVSAPTDTNSTQTSSQSQSSQASQSSNQNTSGQSPTQTQAQSQTPYHVEKLLRYKYDKGKKIFRVQWVGYSERTWEPEENLPPVLVRQFHITKTQRGTAKKKKKKGLNCFKQKS</sequence>
<feature type="region of interest" description="Disordered" evidence="1">
    <location>
        <begin position="239"/>
        <end position="258"/>
    </location>
</feature>